<evidence type="ECO:0000313" key="2">
    <source>
        <dbReference type="EMBL" id="KAF2899888.1"/>
    </source>
</evidence>
<dbReference type="AlphaFoldDB" id="A0A8K0CS10"/>
<keyword evidence="3" id="KW-1185">Reference proteome</keyword>
<dbReference type="EMBL" id="VTPC01065207">
    <property type="protein sequence ID" value="KAF2889578.1"/>
    <property type="molecule type" value="Genomic_DNA"/>
</dbReference>
<evidence type="ECO:0000313" key="3">
    <source>
        <dbReference type="Proteomes" id="UP000801492"/>
    </source>
</evidence>
<dbReference type="EMBL" id="VTPC01002553">
    <property type="protein sequence ID" value="KAF2899888.1"/>
    <property type="molecule type" value="Genomic_DNA"/>
</dbReference>
<dbReference type="OrthoDB" id="6827270at2759"/>
<evidence type="ECO:0000313" key="1">
    <source>
        <dbReference type="EMBL" id="KAF2889578.1"/>
    </source>
</evidence>
<proteinExistence type="predicted"/>
<sequence>MEESDANNDPYSFDGYDSDMDKEYLPLDLEERYKNQIHFHVFGDTQEGTVEESVCRHAEVNLNERVNTKKGNSDYCRARTQGEYMESTLNVKKMYELYVNNLYQCDVCELNKLCAEEDRLTGEDKGHYQKHILEKDAARKEQ</sequence>
<comment type="caution">
    <text evidence="1">The sequence shown here is derived from an EMBL/GenBank/DDBJ whole genome shotgun (WGS) entry which is preliminary data.</text>
</comment>
<name>A0A8K0CS10_IGNLU</name>
<accession>A0A8K0CS10</accession>
<dbReference type="Proteomes" id="UP000801492">
    <property type="component" value="Unassembled WGS sequence"/>
</dbReference>
<gene>
    <name evidence="2" type="ORF">ILUMI_06298</name>
    <name evidence="1" type="ORF">ILUMI_16595</name>
</gene>
<reference evidence="1" key="1">
    <citation type="submission" date="2019-08" db="EMBL/GenBank/DDBJ databases">
        <title>The genome of the North American firefly Photinus pyralis.</title>
        <authorList>
            <consortium name="Photinus pyralis genome working group"/>
            <person name="Fallon T.R."/>
            <person name="Sander Lower S.E."/>
            <person name="Weng J.-K."/>
        </authorList>
    </citation>
    <scope>NUCLEOTIDE SEQUENCE</scope>
    <source>
        <strain evidence="1">TRF0915ILg1</strain>
        <tissue evidence="1">Whole body</tissue>
    </source>
</reference>
<protein>
    <submittedName>
        <fullName evidence="1">Uncharacterized protein</fullName>
    </submittedName>
</protein>
<organism evidence="1 3">
    <name type="scientific">Ignelater luminosus</name>
    <name type="common">Cucubano</name>
    <name type="synonym">Pyrophorus luminosus</name>
    <dbReference type="NCBI Taxonomy" id="2038154"/>
    <lineage>
        <taxon>Eukaryota</taxon>
        <taxon>Metazoa</taxon>
        <taxon>Ecdysozoa</taxon>
        <taxon>Arthropoda</taxon>
        <taxon>Hexapoda</taxon>
        <taxon>Insecta</taxon>
        <taxon>Pterygota</taxon>
        <taxon>Neoptera</taxon>
        <taxon>Endopterygota</taxon>
        <taxon>Coleoptera</taxon>
        <taxon>Polyphaga</taxon>
        <taxon>Elateriformia</taxon>
        <taxon>Elateroidea</taxon>
        <taxon>Elateridae</taxon>
        <taxon>Agrypninae</taxon>
        <taxon>Pyrophorini</taxon>
        <taxon>Ignelater</taxon>
    </lineage>
</organism>